<dbReference type="EMBL" id="QNUF01000018">
    <property type="protein sequence ID" value="REC74143.1"/>
    <property type="molecule type" value="Genomic_DNA"/>
</dbReference>
<comment type="caution">
    <text evidence="1">The sequence shown here is derived from an EMBL/GenBank/DDBJ whole genome shotgun (WGS) entry which is preliminary data.</text>
</comment>
<keyword evidence="2" id="KW-1185">Reference proteome</keyword>
<dbReference type="SUPFAM" id="SSF51126">
    <property type="entry name" value="Pectin lyase-like"/>
    <property type="match status" value="1"/>
</dbReference>
<dbReference type="InterPro" id="IPR011050">
    <property type="entry name" value="Pectin_lyase_fold/virulence"/>
</dbReference>
<reference evidence="1 2" key="1">
    <citation type="journal article" date="2010" name="Syst. Appl. Microbiol.">
        <title>Four new species of Chryseobacterium from the rhizosphere of coastal sand dune plants, Chryseobacterium elymi sp. nov., Chryseobacterium hagamense sp. nov., Chryseobacterium lathyri sp. nov. and Chryseobacterium rhizosphaerae sp. nov.</title>
        <authorList>
            <person name="Cho S.H."/>
            <person name="Lee K.S."/>
            <person name="Shin D.S."/>
            <person name="Han J.H."/>
            <person name="Park K.S."/>
            <person name="Lee C.H."/>
            <person name="Park K.H."/>
            <person name="Kim S.B."/>
        </authorList>
    </citation>
    <scope>NUCLEOTIDE SEQUENCE [LARGE SCALE GENOMIC DNA]</scope>
    <source>
        <strain evidence="1 2">KCTC 22548</strain>
    </source>
</reference>
<protein>
    <recommendedName>
        <fullName evidence="3">Right handed beta helix domain-containing protein</fullName>
    </recommendedName>
</protein>
<dbReference type="InterPro" id="IPR012334">
    <property type="entry name" value="Pectin_lyas_fold"/>
</dbReference>
<proteinExistence type="predicted"/>
<evidence type="ECO:0000313" key="2">
    <source>
        <dbReference type="Proteomes" id="UP000256491"/>
    </source>
</evidence>
<evidence type="ECO:0008006" key="3">
    <source>
        <dbReference type="Google" id="ProtNLM"/>
    </source>
</evidence>
<organism evidence="1 2">
    <name type="scientific">Chryseobacterium rhizosphaerae</name>
    <dbReference type="NCBI Taxonomy" id="395937"/>
    <lineage>
        <taxon>Bacteria</taxon>
        <taxon>Pseudomonadati</taxon>
        <taxon>Bacteroidota</taxon>
        <taxon>Flavobacteriia</taxon>
        <taxon>Flavobacteriales</taxon>
        <taxon>Weeksellaceae</taxon>
        <taxon>Chryseobacterium group</taxon>
        <taxon>Chryseobacterium</taxon>
    </lineage>
</organism>
<name>A0ABX9II83_9FLAO</name>
<sequence length="495" mass="54794">MDDLVKLVDSNTFENVNFKKIAHWYDGSLMDDSKLDSFIYRKKGNTYYVDTEFIANNSFNIKKIGLKADGQTDDTLPLQKAIDIAIKLKVKLKLPSGVIKIINQISIDISQTNNLKGYEIEGDGIGVTIIKSENNNECNTAIYFKGINEFQFVKMKGFSIVRPDTGISSGGTGLKFEKAVYVELEDIDVFRFSNGIEFNDVALGMLTRINARWCKTALKGSMQPGGFTPPNLINFVGCGFHSNSVSGVHLENCHNVKFDSCGFEGNSGNPLDIIFNAANGAVGLNAINNYFEGNKGEADIKITNLKEGVHNITGNTFNRLSKDHHTYYNILVAAEAQGNQVLNMTGNGFFSANDFIPEAGKPAWHIPWNSESFEITDFNYYSNEVLRPNLNLKNIIKLKKEYNTGTLNINADGTYSNGTNGLTSMRYNQGIYLITLPHNVNTIQSLQITARQGDANITTLPSFGYGILNNNTVQILCRDQNGATDSGFLLNIEYK</sequence>
<dbReference type="Proteomes" id="UP000256491">
    <property type="component" value="Unassembled WGS sequence"/>
</dbReference>
<gene>
    <name evidence="1" type="ORF">DRF57_15135</name>
</gene>
<evidence type="ECO:0000313" key="1">
    <source>
        <dbReference type="EMBL" id="REC74143.1"/>
    </source>
</evidence>
<dbReference type="Gene3D" id="2.160.20.10">
    <property type="entry name" value="Single-stranded right-handed beta-helix, Pectin lyase-like"/>
    <property type="match status" value="1"/>
</dbReference>
<accession>A0ABX9II83</accession>